<sequence length="423" mass="46863">MNKLIFKRFLSIHSVKRPIVLGIETSCDDTAVAIVSADKKVLNSKVFVNRTDQQRIGGISPALSAMQHRMYIDQLIEQCLEEVPCRLADLDAIAVTSCPGLVICLKVGIERAISLARLSKVPLIQVHHMRAHALSSRLIDDSVEFPFLSLLISGGHCLLVLVKSPSEFDIIGMDSSTSPGECLDKIAREIGLKILQHRMYIDQLIEQCLEEVPCRLADLDAIAVTSCPGLVICLKVGIERAISLARISKMPLIQVHHMQAHALSSRLIDNSVEYPFLSLLISGGHCLLVLVKSPSEFDIIGLDSSTSPGECLDKIAREIGLKSKDQHFGAEVERLARLIPPGRLCTDNAEMIAWTAIEMMQENPNVAIPWTSLPSSIYAHDRYPIGTSNLRDEIHQSKFKPERKLKLQSLLQDQIYFTGKPLK</sequence>
<accession>A0AC34GTG5</accession>
<name>A0AC34GTG5_9BILA</name>
<dbReference type="WBParaSite" id="ES5_v2.g8026.t1">
    <property type="protein sequence ID" value="ES5_v2.g8026.t1"/>
    <property type="gene ID" value="ES5_v2.g8026"/>
</dbReference>
<evidence type="ECO:0000313" key="1">
    <source>
        <dbReference type="Proteomes" id="UP000887579"/>
    </source>
</evidence>
<evidence type="ECO:0000313" key="2">
    <source>
        <dbReference type="WBParaSite" id="ES5_v2.g8026.t1"/>
    </source>
</evidence>
<protein>
    <submittedName>
        <fullName evidence="2">N(6)-L-threonylcarbamoyladenine synthase</fullName>
    </submittedName>
</protein>
<organism evidence="1 2">
    <name type="scientific">Panagrolaimus sp. ES5</name>
    <dbReference type="NCBI Taxonomy" id="591445"/>
    <lineage>
        <taxon>Eukaryota</taxon>
        <taxon>Metazoa</taxon>
        <taxon>Ecdysozoa</taxon>
        <taxon>Nematoda</taxon>
        <taxon>Chromadorea</taxon>
        <taxon>Rhabditida</taxon>
        <taxon>Tylenchina</taxon>
        <taxon>Panagrolaimomorpha</taxon>
        <taxon>Panagrolaimoidea</taxon>
        <taxon>Panagrolaimidae</taxon>
        <taxon>Panagrolaimus</taxon>
    </lineage>
</organism>
<dbReference type="Proteomes" id="UP000887579">
    <property type="component" value="Unplaced"/>
</dbReference>
<proteinExistence type="predicted"/>
<reference evidence="2" key="1">
    <citation type="submission" date="2022-11" db="UniProtKB">
        <authorList>
            <consortium name="WormBaseParasite"/>
        </authorList>
    </citation>
    <scope>IDENTIFICATION</scope>
</reference>